<gene>
    <name evidence="10" type="ORF">MGWOODY_Mmi1302</name>
</gene>
<comment type="cofactor">
    <cofactor evidence="6">
        <name>[2Fe-2S] cluster</name>
        <dbReference type="ChEBI" id="CHEBI:190135"/>
    </cofactor>
</comment>
<evidence type="ECO:0000256" key="5">
    <source>
        <dbReference type="ARBA" id="ARBA00023157"/>
    </source>
</evidence>
<evidence type="ECO:0000256" key="1">
    <source>
        <dbReference type="ARBA" id="ARBA00022714"/>
    </source>
</evidence>
<keyword evidence="8" id="KW-0812">Transmembrane</keyword>
<protein>
    <submittedName>
        <fullName evidence="10">Ubiquinol-cytochrome C reductase iron-sulfur subunit</fullName>
        <ecNumber evidence="10">1.10.2.2</ecNumber>
    </submittedName>
</protein>
<dbReference type="AlphaFoldDB" id="A0A160VFR9"/>
<dbReference type="GO" id="GO:0051537">
    <property type="term" value="F:2 iron, 2 sulfur cluster binding"/>
    <property type="evidence" value="ECO:0007669"/>
    <property type="project" value="UniProtKB-KW"/>
</dbReference>
<keyword evidence="5" id="KW-1015">Disulfide bond</keyword>
<keyword evidence="3" id="KW-0408">Iron</keyword>
<dbReference type="EC" id="1.10.2.2" evidence="10"/>
<dbReference type="PROSITE" id="PS51296">
    <property type="entry name" value="RIESKE"/>
    <property type="match status" value="1"/>
</dbReference>
<keyword evidence="2" id="KW-0479">Metal-binding</keyword>
<feature type="region of interest" description="Disordered" evidence="7">
    <location>
        <begin position="1"/>
        <end position="30"/>
    </location>
</feature>
<organism evidence="10">
    <name type="scientific">hydrothermal vent metagenome</name>
    <dbReference type="NCBI Taxonomy" id="652676"/>
    <lineage>
        <taxon>unclassified sequences</taxon>
        <taxon>metagenomes</taxon>
        <taxon>ecological metagenomes</taxon>
    </lineage>
</organism>
<sequence length="193" mass="21783">MPDANDANEKKTATIKPVSPPPAALSQSDDNTQVTRRSFFSWLSLGWLAFVAATGGFFTMMLRFFFPNVLFEPVQTFRAGYPEDYEAGQVDLRWKAKYATWIVRNDEGIYALSTTCTHLGCTPNWLAAEQKFKCPCHGSGFRKTGINFEGPAPRPLERFKIVLADDGQIVIDKTKKYQQEKGQWSDPEAFLKV</sequence>
<evidence type="ECO:0000256" key="3">
    <source>
        <dbReference type="ARBA" id="ARBA00023004"/>
    </source>
</evidence>
<dbReference type="GO" id="GO:0016491">
    <property type="term" value="F:oxidoreductase activity"/>
    <property type="evidence" value="ECO:0007669"/>
    <property type="project" value="UniProtKB-KW"/>
</dbReference>
<feature type="transmembrane region" description="Helical" evidence="8">
    <location>
        <begin position="39"/>
        <end position="62"/>
    </location>
</feature>
<keyword evidence="4" id="KW-0411">Iron-sulfur</keyword>
<evidence type="ECO:0000256" key="8">
    <source>
        <dbReference type="SAM" id="Phobius"/>
    </source>
</evidence>
<dbReference type="SUPFAM" id="SSF50022">
    <property type="entry name" value="ISP domain"/>
    <property type="match status" value="1"/>
</dbReference>
<dbReference type="InterPro" id="IPR017941">
    <property type="entry name" value="Rieske_2Fe-2S"/>
</dbReference>
<dbReference type="EMBL" id="FAXC01000234">
    <property type="protein sequence ID" value="CUV09383.1"/>
    <property type="molecule type" value="Genomic_DNA"/>
</dbReference>
<dbReference type="InterPro" id="IPR036922">
    <property type="entry name" value="Rieske_2Fe-2S_sf"/>
</dbReference>
<reference evidence="10" key="1">
    <citation type="submission" date="2015-10" db="EMBL/GenBank/DDBJ databases">
        <authorList>
            <person name="Gilbert D.G."/>
        </authorList>
    </citation>
    <scope>NUCLEOTIDE SEQUENCE</scope>
</reference>
<evidence type="ECO:0000256" key="6">
    <source>
        <dbReference type="ARBA" id="ARBA00034078"/>
    </source>
</evidence>
<keyword evidence="8" id="KW-1133">Transmembrane helix</keyword>
<name>A0A160VFR9_9ZZZZ</name>
<dbReference type="Pfam" id="PF00355">
    <property type="entry name" value="Rieske"/>
    <property type="match status" value="1"/>
</dbReference>
<keyword evidence="8" id="KW-0472">Membrane</keyword>
<keyword evidence="1" id="KW-0001">2Fe-2S</keyword>
<evidence type="ECO:0000259" key="9">
    <source>
        <dbReference type="PROSITE" id="PS51296"/>
    </source>
</evidence>
<dbReference type="InterPro" id="IPR014349">
    <property type="entry name" value="Rieske_Fe-S_prot"/>
</dbReference>
<proteinExistence type="predicted"/>
<evidence type="ECO:0000256" key="2">
    <source>
        <dbReference type="ARBA" id="ARBA00022723"/>
    </source>
</evidence>
<dbReference type="Gene3D" id="2.102.10.10">
    <property type="entry name" value="Rieske [2Fe-2S] iron-sulphur domain"/>
    <property type="match status" value="1"/>
</dbReference>
<dbReference type="InterPro" id="IPR005805">
    <property type="entry name" value="Rieske_Fe-S_prot_C"/>
</dbReference>
<dbReference type="GO" id="GO:0016020">
    <property type="term" value="C:membrane"/>
    <property type="evidence" value="ECO:0007669"/>
    <property type="project" value="InterPro"/>
</dbReference>
<evidence type="ECO:0000256" key="4">
    <source>
        <dbReference type="ARBA" id="ARBA00023014"/>
    </source>
</evidence>
<dbReference type="PANTHER" id="PTHR10134">
    <property type="entry name" value="CYTOCHROME B-C1 COMPLEX SUBUNIT RIESKE, MITOCHONDRIAL"/>
    <property type="match status" value="1"/>
</dbReference>
<evidence type="ECO:0000313" key="10">
    <source>
        <dbReference type="EMBL" id="CUV09383.1"/>
    </source>
</evidence>
<dbReference type="GO" id="GO:0046872">
    <property type="term" value="F:metal ion binding"/>
    <property type="evidence" value="ECO:0007669"/>
    <property type="project" value="UniProtKB-KW"/>
</dbReference>
<dbReference type="PRINTS" id="PR00162">
    <property type="entry name" value="RIESKE"/>
</dbReference>
<accession>A0A160VFR9</accession>
<keyword evidence="10" id="KW-0560">Oxidoreductase</keyword>
<evidence type="ECO:0000256" key="7">
    <source>
        <dbReference type="SAM" id="MobiDB-lite"/>
    </source>
</evidence>
<feature type="domain" description="Rieske" evidence="9">
    <location>
        <begin position="77"/>
        <end position="170"/>
    </location>
</feature>